<accession>A0A553RNS9</accession>
<dbReference type="PROSITE" id="PS51257">
    <property type="entry name" value="PROKAR_LIPOPROTEIN"/>
    <property type="match status" value="1"/>
</dbReference>
<dbReference type="AlphaFoldDB" id="A0A553RNS9"/>
<evidence type="ECO:0000313" key="2">
    <source>
        <dbReference type="Proteomes" id="UP000316079"/>
    </source>
</evidence>
<comment type="caution">
    <text evidence="1">The sequence shown here is derived from an EMBL/GenBank/DDBJ whole genome shotgun (WGS) entry which is preliminary data.</text>
</comment>
<sequence length="88" mass="9132">MIPHPVKPLIRNLFACPKSRNAATGGVSTGGAGGCSGSRRIRVGPSHRRYAAARPAHTRAPAAFCPSLGAGVEYSHGLGNQTKQLNQN</sequence>
<protein>
    <submittedName>
        <fullName evidence="1">Uncharacterized protein</fullName>
    </submittedName>
</protein>
<dbReference type="Proteomes" id="UP000316079">
    <property type="component" value="Unassembled WGS sequence"/>
</dbReference>
<dbReference type="OrthoDB" id="3561125at2759"/>
<organism evidence="1 2">
    <name type="scientific">Danionella cerebrum</name>
    <dbReference type="NCBI Taxonomy" id="2873325"/>
    <lineage>
        <taxon>Eukaryota</taxon>
        <taxon>Metazoa</taxon>
        <taxon>Chordata</taxon>
        <taxon>Craniata</taxon>
        <taxon>Vertebrata</taxon>
        <taxon>Euteleostomi</taxon>
        <taxon>Actinopterygii</taxon>
        <taxon>Neopterygii</taxon>
        <taxon>Teleostei</taxon>
        <taxon>Ostariophysi</taxon>
        <taxon>Cypriniformes</taxon>
        <taxon>Danionidae</taxon>
        <taxon>Danioninae</taxon>
        <taxon>Danionella</taxon>
    </lineage>
</organism>
<name>A0A553RNS9_9TELE</name>
<dbReference type="EMBL" id="SRMA01003513">
    <property type="protein sequence ID" value="TRZ03828.1"/>
    <property type="molecule type" value="Genomic_DNA"/>
</dbReference>
<proteinExistence type="predicted"/>
<evidence type="ECO:0000313" key="1">
    <source>
        <dbReference type="EMBL" id="TRZ03828.1"/>
    </source>
</evidence>
<reference evidence="1 2" key="1">
    <citation type="journal article" date="2019" name="Sci. Data">
        <title>Hybrid genome assembly and annotation of Danionella translucida.</title>
        <authorList>
            <person name="Kadobianskyi M."/>
            <person name="Schulze L."/>
            <person name="Schuelke M."/>
            <person name="Judkewitz B."/>
        </authorList>
    </citation>
    <scope>NUCLEOTIDE SEQUENCE [LARGE SCALE GENOMIC DNA]</scope>
    <source>
        <strain evidence="1 2">Bolton</strain>
    </source>
</reference>
<gene>
    <name evidence="1" type="ORF">DNTS_014945</name>
</gene>
<keyword evidence="2" id="KW-1185">Reference proteome</keyword>